<protein>
    <submittedName>
        <fullName evidence="1">Uncharacterized protein</fullName>
    </submittedName>
</protein>
<evidence type="ECO:0000313" key="1">
    <source>
        <dbReference type="EMBL" id="WVZ08357.1"/>
    </source>
</evidence>
<organism evidence="1 2">
    <name type="scientific">Vigna mungo</name>
    <name type="common">Black gram</name>
    <name type="synonym">Phaseolus mungo</name>
    <dbReference type="NCBI Taxonomy" id="3915"/>
    <lineage>
        <taxon>Eukaryota</taxon>
        <taxon>Viridiplantae</taxon>
        <taxon>Streptophyta</taxon>
        <taxon>Embryophyta</taxon>
        <taxon>Tracheophyta</taxon>
        <taxon>Spermatophyta</taxon>
        <taxon>Magnoliopsida</taxon>
        <taxon>eudicotyledons</taxon>
        <taxon>Gunneridae</taxon>
        <taxon>Pentapetalae</taxon>
        <taxon>rosids</taxon>
        <taxon>fabids</taxon>
        <taxon>Fabales</taxon>
        <taxon>Fabaceae</taxon>
        <taxon>Papilionoideae</taxon>
        <taxon>50 kb inversion clade</taxon>
        <taxon>NPAAA clade</taxon>
        <taxon>indigoferoid/millettioid clade</taxon>
        <taxon>Phaseoleae</taxon>
        <taxon>Vigna</taxon>
    </lineage>
</organism>
<accession>A0AAQ3RW10</accession>
<sequence length="261" mass="28558">MNDIIIRHLTRNKPSFPHYVNNPSCPIMPPNSAKRIHHLSISNLLRKTTPEGQLLGNPKHFTKKPLPAQGINQICKCRGLHRIFCFHTHHLPQPAHQLPPTFQVSLPKNTANQNTTSHRIRLHATLKHFIKHLARVPNTSNQAIPINQSGERDNIWAMATTLHVKKQPVSVQGLMGTAKLVHQTVVVDQRGNETGLGSDEGLDEAPRGVRCSRSEHASEEDVAGALIGEGAGGEGEGEAILRFGETARVAEGVNNGSDVLV</sequence>
<keyword evidence="2" id="KW-1185">Reference proteome</keyword>
<evidence type="ECO:0000313" key="2">
    <source>
        <dbReference type="Proteomes" id="UP001374535"/>
    </source>
</evidence>
<dbReference type="AlphaFoldDB" id="A0AAQ3RW10"/>
<dbReference type="Proteomes" id="UP001374535">
    <property type="component" value="Chromosome 6"/>
</dbReference>
<reference evidence="1 2" key="1">
    <citation type="journal article" date="2023" name="Life. Sci Alliance">
        <title>Evolutionary insights into 3D genome organization and epigenetic landscape of Vigna mungo.</title>
        <authorList>
            <person name="Junaid A."/>
            <person name="Singh B."/>
            <person name="Bhatia S."/>
        </authorList>
    </citation>
    <scope>NUCLEOTIDE SEQUENCE [LARGE SCALE GENOMIC DNA]</scope>
    <source>
        <strain evidence="1">Urdbean</strain>
    </source>
</reference>
<name>A0AAQ3RW10_VIGMU</name>
<dbReference type="EMBL" id="CP144695">
    <property type="protein sequence ID" value="WVZ08357.1"/>
    <property type="molecule type" value="Genomic_DNA"/>
</dbReference>
<gene>
    <name evidence="1" type="ORF">V8G54_021703</name>
</gene>
<proteinExistence type="predicted"/>